<dbReference type="AlphaFoldDB" id="A0A1F7RQW8"/>
<sequence length="100" mass="11879">MSKKTLSKKNRSLPAFFANVLWSYDFVKIDPEKHKKTIILNAINYGDLKHWRWIANYYGKEIIKEILEKVSATEIKPRTRRLVSIIFSVKHFNYAPRSTH</sequence>
<protein>
    <recommendedName>
        <fullName evidence="1">DUF6922 domain-containing protein</fullName>
    </recommendedName>
</protein>
<organism evidence="2 3">
    <name type="scientific">Candidatus Schekmanbacteria bacterium GWA2_38_11</name>
    <dbReference type="NCBI Taxonomy" id="1817876"/>
    <lineage>
        <taxon>Bacteria</taxon>
        <taxon>Candidatus Schekmaniibacteriota</taxon>
    </lineage>
</organism>
<name>A0A1F7RQW8_9BACT</name>
<dbReference type="Proteomes" id="UP000178526">
    <property type="component" value="Unassembled WGS sequence"/>
</dbReference>
<proteinExistence type="predicted"/>
<comment type="caution">
    <text evidence="2">The sequence shown here is derived from an EMBL/GenBank/DDBJ whole genome shotgun (WGS) entry which is preliminary data.</text>
</comment>
<dbReference type="EMBL" id="MGDB01000007">
    <property type="protein sequence ID" value="OGL43277.1"/>
    <property type="molecule type" value="Genomic_DNA"/>
</dbReference>
<evidence type="ECO:0000313" key="2">
    <source>
        <dbReference type="EMBL" id="OGL43277.1"/>
    </source>
</evidence>
<accession>A0A1F7RQW8</accession>
<dbReference type="InterPro" id="IPR053830">
    <property type="entry name" value="DUF6922"/>
</dbReference>
<evidence type="ECO:0000313" key="3">
    <source>
        <dbReference type="Proteomes" id="UP000178526"/>
    </source>
</evidence>
<gene>
    <name evidence="2" type="ORF">A2042_01555</name>
</gene>
<dbReference type="Pfam" id="PF21956">
    <property type="entry name" value="DUF6922"/>
    <property type="match status" value="1"/>
</dbReference>
<feature type="domain" description="DUF6922" evidence="1">
    <location>
        <begin position="18"/>
        <end position="67"/>
    </location>
</feature>
<reference evidence="2 3" key="1">
    <citation type="journal article" date="2016" name="Nat. Commun.">
        <title>Thousands of microbial genomes shed light on interconnected biogeochemical processes in an aquifer system.</title>
        <authorList>
            <person name="Anantharaman K."/>
            <person name="Brown C.T."/>
            <person name="Hug L.A."/>
            <person name="Sharon I."/>
            <person name="Castelle C.J."/>
            <person name="Probst A.J."/>
            <person name="Thomas B.C."/>
            <person name="Singh A."/>
            <person name="Wilkins M.J."/>
            <person name="Karaoz U."/>
            <person name="Brodie E.L."/>
            <person name="Williams K.H."/>
            <person name="Hubbard S.S."/>
            <person name="Banfield J.F."/>
        </authorList>
    </citation>
    <scope>NUCLEOTIDE SEQUENCE [LARGE SCALE GENOMIC DNA]</scope>
</reference>
<evidence type="ECO:0000259" key="1">
    <source>
        <dbReference type="Pfam" id="PF21956"/>
    </source>
</evidence>